<dbReference type="InterPro" id="IPR023198">
    <property type="entry name" value="PGP-like_dom2"/>
</dbReference>
<accession>A0ABT0CXC6</accession>
<dbReference type="InterPro" id="IPR036412">
    <property type="entry name" value="HAD-like_sf"/>
</dbReference>
<evidence type="ECO:0000313" key="5">
    <source>
        <dbReference type="EMBL" id="MCJ8237798.1"/>
    </source>
</evidence>
<evidence type="ECO:0000256" key="2">
    <source>
        <dbReference type="ARBA" id="ARBA00006171"/>
    </source>
</evidence>
<protein>
    <submittedName>
        <fullName evidence="5">HAD-IA family hydrolase</fullName>
    </submittedName>
</protein>
<evidence type="ECO:0000256" key="1">
    <source>
        <dbReference type="ARBA" id="ARBA00001946"/>
    </source>
</evidence>
<dbReference type="Gene3D" id="3.40.50.1000">
    <property type="entry name" value="HAD superfamily/HAD-like"/>
    <property type="match status" value="1"/>
</dbReference>
<dbReference type="SFLD" id="SFLDG01129">
    <property type="entry name" value="C1.5:_HAD__Beta-PGM__Phosphata"/>
    <property type="match status" value="1"/>
</dbReference>
<comment type="similarity">
    <text evidence="2">Belongs to the HAD-like hydrolase superfamily. CbbY/CbbZ/Gph/YieH family.</text>
</comment>
<dbReference type="GO" id="GO:0016787">
    <property type="term" value="F:hydrolase activity"/>
    <property type="evidence" value="ECO:0007669"/>
    <property type="project" value="UniProtKB-KW"/>
</dbReference>
<comment type="cofactor">
    <cofactor evidence="1">
        <name>Mg(2+)</name>
        <dbReference type="ChEBI" id="CHEBI:18420"/>
    </cofactor>
</comment>
<gene>
    <name evidence="5" type="ORF">MKJ03_05625</name>
</gene>
<comment type="caution">
    <text evidence="5">The sequence shown here is derived from an EMBL/GenBank/DDBJ whole genome shotgun (WGS) entry which is preliminary data.</text>
</comment>
<keyword evidence="6" id="KW-1185">Reference proteome</keyword>
<dbReference type="EMBL" id="JALAYX010000001">
    <property type="protein sequence ID" value="MCJ8237798.1"/>
    <property type="molecule type" value="Genomic_DNA"/>
</dbReference>
<keyword evidence="3" id="KW-0479">Metal-binding</keyword>
<reference evidence="5 6" key="1">
    <citation type="submission" date="2022-03" db="EMBL/GenBank/DDBJ databases">
        <title>Rhizobium SSM4.3 sp. nov., isolated from Sediment (Gouqi Island).</title>
        <authorList>
            <person name="Chen G."/>
        </authorList>
    </citation>
    <scope>NUCLEOTIDE SEQUENCE [LARGE SCALE GENOMIC DNA]</scope>
    <source>
        <strain evidence="5 6">SSM4.3</strain>
        <plasmid evidence="5">unnamed</plasmid>
    </source>
</reference>
<dbReference type="InterPro" id="IPR006439">
    <property type="entry name" value="HAD-SF_hydro_IA"/>
</dbReference>
<evidence type="ECO:0000256" key="3">
    <source>
        <dbReference type="ARBA" id="ARBA00022723"/>
    </source>
</evidence>
<dbReference type="Gene3D" id="1.10.150.240">
    <property type="entry name" value="Putative phosphatase, domain 2"/>
    <property type="match status" value="1"/>
</dbReference>
<dbReference type="InterPro" id="IPR023214">
    <property type="entry name" value="HAD_sf"/>
</dbReference>
<dbReference type="CDD" id="cd07526">
    <property type="entry name" value="HAD_BPGM_like"/>
    <property type="match status" value="1"/>
</dbReference>
<dbReference type="Pfam" id="PF00702">
    <property type="entry name" value="Hydrolase"/>
    <property type="match status" value="1"/>
</dbReference>
<dbReference type="PANTHER" id="PTHR46193:SF10">
    <property type="entry name" value="6-PHOSPHOGLUCONATE PHOSPHATASE"/>
    <property type="match status" value="1"/>
</dbReference>
<evidence type="ECO:0000256" key="4">
    <source>
        <dbReference type="ARBA" id="ARBA00022842"/>
    </source>
</evidence>
<geneLocation type="plasmid" evidence="5">
    <name>unnamed</name>
</geneLocation>
<keyword evidence="5" id="KW-0378">Hydrolase</keyword>
<dbReference type="InterPro" id="IPR051600">
    <property type="entry name" value="Beta-PGM-like"/>
</dbReference>
<keyword evidence="4" id="KW-0460">Magnesium</keyword>
<dbReference type="NCBIfam" id="TIGR01509">
    <property type="entry name" value="HAD-SF-IA-v3"/>
    <property type="match status" value="1"/>
</dbReference>
<organism evidence="5 6">
    <name type="scientific">Peteryoungia algae</name>
    <dbReference type="NCBI Taxonomy" id="2919917"/>
    <lineage>
        <taxon>Bacteria</taxon>
        <taxon>Pseudomonadati</taxon>
        <taxon>Pseudomonadota</taxon>
        <taxon>Alphaproteobacteria</taxon>
        <taxon>Hyphomicrobiales</taxon>
        <taxon>Rhizobiaceae</taxon>
        <taxon>Peteryoungia</taxon>
    </lineage>
</organism>
<dbReference type="RefSeq" id="WP_245135370.1">
    <property type="nucleotide sequence ID" value="NZ_CP128477.1"/>
</dbReference>
<dbReference type="PANTHER" id="PTHR46193">
    <property type="entry name" value="6-PHOSPHOGLUCONATE PHOSPHATASE"/>
    <property type="match status" value="1"/>
</dbReference>
<name>A0ABT0CXC6_9HYPH</name>
<dbReference type="SFLD" id="SFLDS00003">
    <property type="entry name" value="Haloacid_Dehalogenase"/>
    <property type="match status" value="1"/>
</dbReference>
<evidence type="ECO:0000313" key="6">
    <source>
        <dbReference type="Proteomes" id="UP001522662"/>
    </source>
</evidence>
<proteinExistence type="inferred from homology"/>
<sequence>MRDICVIFDLDGTLVDSEVICIQVLADLLPDCSDPVEHLLQRYRGEKLSSIFQDIEDRLSRTLPLNFEAIYRATLSKRFAQGLQPIHGVLPMLEHLKHPRCIASGGPPDKIIQTLELSGLAPYFGTDFYSSYDVGSFKPDPGLFLHAARKMGFEPHQCVVVEDSLVGIQAAKAAGMVALLYSPSPPNHPYGADVTFADMEELTTIISSFEG</sequence>
<dbReference type="Proteomes" id="UP001522662">
    <property type="component" value="Unassembled WGS sequence"/>
</dbReference>
<dbReference type="SUPFAM" id="SSF56784">
    <property type="entry name" value="HAD-like"/>
    <property type="match status" value="1"/>
</dbReference>
<keyword evidence="5" id="KW-0614">Plasmid</keyword>